<dbReference type="Pfam" id="PF01484">
    <property type="entry name" value="Col_cuticle_N"/>
    <property type="match status" value="1"/>
</dbReference>
<name>A0A0R3S5B0_9BILA</name>
<evidence type="ECO:0000313" key="6">
    <source>
        <dbReference type="WBParaSite" id="EEL_0000997901-mRNA-1"/>
    </source>
</evidence>
<keyword evidence="1" id="KW-0677">Repeat</keyword>
<evidence type="ECO:0000256" key="3">
    <source>
        <dbReference type="SAM" id="Phobius"/>
    </source>
</evidence>
<reference evidence="6" key="1">
    <citation type="submission" date="2017-02" db="UniProtKB">
        <authorList>
            <consortium name="WormBaseParasite"/>
        </authorList>
    </citation>
    <scope>IDENTIFICATION</scope>
</reference>
<keyword evidence="3" id="KW-1133">Transmembrane helix</keyword>
<evidence type="ECO:0000259" key="4">
    <source>
        <dbReference type="SMART" id="SM01088"/>
    </source>
</evidence>
<feature type="region of interest" description="Disordered" evidence="2">
    <location>
        <begin position="102"/>
        <end position="288"/>
    </location>
</feature>
<keyword evidence="3" id="KW-0812">Transmembrane</keyword>
<feature type="compositionally biased region" description="Low complexity" evidence="2">
    <location>
        <begin position="226"/>
        <end position="239"/>
    </location>
</feature>
<feature type="transmembrane region" description="Helical" evidence="3">
    <location>
        <begin position="6"/>
        <end position="25"/>
    </location>
</feature>
<dbReference type="PANTHER" id="PTHR24637:SF236">
    <property type="entry name" value="NEMATODE CUTICLE COLLAGEN N-TERMINAL DOMAIN-CONTAINING PROTEIN"/>
    <property type="match status" value="1"/>
</dbReference>
<dbReference type="STRING" id="1147741.A0A0R3S5B0"/>
<sequence length="325" mass="32613">MGTPVLVNIASVASGLVIITSLIVVGKLFQDINSFYYEVLDDMDEFKTLANDAWDEIMSVHVNRKIAKAKKEPLTILFGIKPRQKRRAVCACALQAINCPPGLPGPPGDSGLPGEPGERGLDGKPGPNGIAISTSIQTRGGCIACPPGPPGPPGLTGQPGQPGPPGMPGRSSTDGGVGQPGLPGQPGDAGRPGAPGKEGLPGTPGMPGVQGRGAPGPKGAPGPIGPMGSPGEPGEIAGPGPIGPPGPPGPHGQPGTAGTPGQPGEPGASGVPGGDAAYCPCPPRSSKTSAIHEIQPSYQKFGEESVSYVRRHLTRKSRKILKQAH</sequence>
<dbReference type="Pfam" id="PF01391">
    <property type="entry name" value="Collagen"/>
    <property type="match status" value="1"/>
</dbReference>
<dbReference type="AlphaFoldDB" id="A0A0R3S5B0"/>
<feature type="compositionally biased region" description="Pro residues" evidence="2">
    <location>
        <begin position="241"/>
        <end position="251"/>
    </location>
</feature>
<evidence type="ECO:0000256" key="1">
    <source>
        <dbReference type="ARBA" id="ARBA00022737"/>
    </source>
</evidence>
<organism evidence="5 6">
    <name type="scientific">Elaeophora elaphi</name>
    <dbReference type="NCBI Taxonomy" id="1147741"/>
    <lineage>
        <taxon>Eukaryota</taxon>
        <taxon>Metazoa</taxon>
        <taxon>Ecdysozoa</taxon>
        <taxon>Nematoda</taxon>
        <taxon>Chromadorea</taxon>
        <taxon>Rhabditida</taxon>
        <taxon>Spirurina</taxon>
        <taxon>Spiruromorpha</taxon>
        <taxon>Filarioidea</taxon>
        <taxon>Onchocercidae</taxon>
        <taxon>Elaeophora</taxon>
    </lineage>
</organism>
<dbReference type="InterPro" id="IPR008160">
    <property type="entry name" value="Collagen"/>
</dbReference>
<dbReference type="PANTHER" id="PTHR24637">
    <property type="entry name" value="COLLAGEN"/>
    <property type="match status" value="1"/>
</dbReference>
<feature type="domain" description="Nematode cuticle collagen N-terminal" evidence="4">
    <location>
        <begin position="5"/>
        <end position="57"/>
    </location>
</feature>
<dbReference type="InterPro" id="IPR002486">
    <property type="entry name" value="Col_cuticle_N"/>
</dbReference>
<dbReference type="Proteomes" id="UP000050640">
    <property type="component" value="Unplaced"/>
</dbReference>
<feature type="compositionally biased region" description="Low complexity" evidence="2">
    <location>
        <begin position="253"/>
        <end position="266"/>
    </location>
</feature>
<protein>
    <submittedName>
        <fullName evidence="6">Col_cuticle_N domain-containing protein</fullName>
    </submittedName>
</protein>
<evidence type="ECO:0000256" key="2">
    <source>
        <dbReference type="SAM" id="MobiDB-lite"/>
    </source>
</evidence>
<dbReference type="WBParaSite" id="EEL_0000997901-mRNA-1">
    <property type="protein sequence ID" value="EEL_0000997901-mRNA-1"/>
    <property type="gene ID" value="EEL_0000997901"/>
</dbReference>
<keyword evidence="5" id="KW-1185">Reference proteome</keyword>
<dbReference type="SMART" id="SM01088">
    <property type="entry name" value="Col_cuticle_N"/>
    <property type="match status" value="1"/>
</dbReference>
<proteinExistence type="predicted"/>
<keyword evidence="3" id="KW-0472">Membrane</keyword>
<evidence type="ECO:0000313" key="5">
    <source>
        <dbReference type="Proteomes" id="UP000050640"/>
    </source>
</evidence>
<dbReference type="GO" id="GO:0042302">
    <property type="term" value="F:structural constituent of cuticle"/>
    <property type="evidence" value="ECO:0007669"/>
    <property type="project" value="InterPro"/>
</dbReference>
<accession>A0A0R3S5B0</accession>